<accession>A0A0V0SJ79</accession>
<dbReference type="EMBL" id="JYDL01000006">
    <property type="protein sequence ID" value="KRX26737.1"/>
    <property type="molecule type" value="Genomic_DNA"/>
</dbReference>
<protein>
    <submittedName>
        <fullName evidence="1">Uncharacterized protein</fullName>
    </submittedName>
</protein>
<sequence length="59" mass="7090">MESLKVWLFNKDQHIHMIAMNYVFIKQHRVPNCAVGITLLFYFFKFQIANLNFLNRTGK</sequence>
<dbReference type="Proteomes" id="UP000054630">
    <property type="component" value="Unassembled WGS sequence"/>
</dbReference>
<keyword evidence="2" id="KW-1185">Reference proteome</keyword>
<reference evidence="1 2" key="1">
    <citation type="submission" date="2015-01" db="EMBL/GenBank/DDBJ databases">
        <title>Evolution of Trichinella species and genotypes.</title>
        <authorList>
            <person name="Korhonen P.K."/>
            <person name="Edoardo P."/>
            <person name="Giuseppe L.R."/>
            <person name="Gasser R.B."/>
        </authorList>
    </citation>
    <scope>NUCLEOTIDE SEQUENCE [LARGE SCALE GENOMIC DNA]</scope>
    <source>
        <strain evidence="1">ISS37</strain>
    </source>
</reference>
<organism evidence="1 2">
    <name type="scientific">Trichinella nelsoni</name>
    <dbReference type="NCBI Taxonomy" id="6336"/>
    <lineage>
        <taxon>Eukaryota</taxon>
        <taxon>Metazoa</taxon>
        <taxon>Ecdysozoa</taxon>
        <taxon>Nematoda</taxon>
        <taxon>Enoplea</taxon>
        <taxon>Dorylaimia</taxon>
        <taxon>Trichinellida</taxon>
        <taxon>Trichinellidae</taxon>
        <taxon>Trichinella</taxon>
    </lineage>
</organism>
<comment type="caution">
    <text evidence="1">The sequence shown here is derived from an EMBL/GenBank/DDBJ whole genome shotgun (WGS) entry which is preliminary data.</text>
</comment>
<evidence type="ECO:0000313" key="2">
    <source>
        <dbReference type="Proteomes" id="UP000054630"/>
    </source>
</evidence>
<proteinExistence type="predicted"/>
<name>A0A0V0SJ79_9BILA</name>
<gene>
    <name evidence="1" type="ORF">T07_68</name>
</gene>
<evidence type="ECO:0000313" key="1">
    <source>
        <dbReference type="EMBL" id="KRX26737.1"/>
    </source>
</evidence>
<dbReference type="AlphaFoldDB" id="A0A0V0SJ79"/>